<proteinExistence type="predicted"/>
<name>A0A926L454_9ACTN</name>
<evidence type="ECO:0000313" key="2">
    <source>
        <dbReference type="EMBL" id="MBD0420754.1"/>
    </source>
</evidence>
<protein>
    <submittedName>
        <fullName evidence="2">DUF397 domain-containing protein</fullName>
    </submittedName>
</protein>
<evidence type="ECO:0000259" key="1">
    <source>
        <dbReference type="Pfam" id="PF04149"/>
    </source>
</evidence>
<dbReference type="Proteomes" id="UP000621210">
    <property type="component" value="Unassembled WGS sequence"/>
</dbReference>
<feature type="domain" description="DUF397" evidence="1">
    <location>
        <begin position="16"/>
        <end position="68"/>
    </location>
</feature>
<dbReference type="Pfam" id="PF04149">
    <property type="entry name" value="DUF397"/>
    <property type="match status" value="1"/>
</dbReference>
<evidence type="ECO:0000313" key="3">
    <source>
        <dbReference type="Proteomes" id="UP000621210"/>
    </source>
</evidence>
<dbReference type="RefSeq" id="WP_188181746.1">
    <property type="nucleotide sequence ID" value="NZ_JACVQF010000190.1"/>
</dbReference>
<dbReference type="AlphaFoldDB" id="A0A926L454"/>
<dbReference type="EMBL" id="JACVQF010000190">
    <property type="protein sequence ID" value="MBD0420754.1"/>
    <property type="molecule type" value="Genomic_DNA"/>
</dbReference>
<dbReference type="InterPro" id="IPR007278">
    <property type="entry name" value="DUF397"/>
</dbReference>
<sequence length="75" mass="8145">MHTVNSTPSGTEPSHAWFRSSYSNGAGGECVECAAAGDRILLRDSKTGDQRITSVGTPAWRVFAHAVRRGWPETR</sequence>
<keyword evidence="3" id="KW-1185">Reference proteome</keyword>
<organism evidence="2 3">
    <name type="scientific">Streptomyces griseicoloratus</name>
    <dbReference type="NCBI Taxonomy" id="2752516"/>
    <lineage>
        <taxon>Bacteria</taxon>
        <taxon>Bacillati</taxon>
        <taxon>Actinomycetota</taxon>
        <taxon>Actinomycetes</taxon>
        <taxon>Kitasatosporales</taxon>
        <taxon>Streptomycetaceae</taxon>
        <taxon>Streptomyces</taxon>
    </lineage>
</organism>
<reference evidence="2" key="2">
    <citation type="submission" date="2020-09" db="EMBL/GenBank/DDBJ databases">
        <authorList>
            <person name="Luo X."/>
        </authorList>
    </citation>
    <scope>NUCLEOTIDE SEQUENCE</scope>
    <source>
        <strain evidence="2">TRM S81-3</strain>
    </source>
</reference>
<accession>A0A926L454</accession>
<gene>
    <name evidence="2" type="ORF">H0H10_16645</name>
</gene>
<comment type="caution">
    <text evidence="2">The sequence shown here is derived from an EMBL/GenBank/DDBJ whole genome shotgun (WGS) entry which is preliminary data.</text>
</comment>
<reference evidence="2" key="1">
    <citation type="submission" date="2020-09" db="EMBL/GenBank/DDBJ databases">
        <title>Streptomyces grisecoloratus sp. nov., isolated from cotton soil.</title>
        <authorList>
            <person name="Xing L."/>
        </authorList>
    </citation>
    <scope>NUCLEOTIDE SEQUENCE</scope>
    <source>
        <strain evidence="2">TRM S81-3</strain>
    </source>
</reference>